<dbReference type="EMBL" id="JBGMSU010000002">
    <property type="protein sequence ID" value="MFA0937401.1"/>
    <property type="molecule type" value="Genomic_DNA"/>
</dbReference>
<accession>A0ABV4PBL9</accession>
<protein>
    <submittedName>
        <fullName evidence="1">Uncharacterized protein</fullName>
    </submittedName>
</protein>
<evidence type="ECO:0000313" key="1">
    <source>
        <dbReference type="EMBL" id="MFA0937401.1"/>
    </source>
</evidence>
<dbReference type="SUPFAM" id="SSF51658">
    <property type="entry name" value="Xylose isomerase-like"/>
    <property type="match status" value="1"/>
</dbReference>
<sequence>MFAKWDVFFSALARTGFDGIVTACVFGWEARADASGRFMRQKIQSYIDKYFK</sequence>
<evidence type="ECO:0000313" key="2">
    <source>
        <dbReference type="Proteomes" id="UP001569512"/>
    </source>
</evidence>
<proteinExistence type="predicted"/>
<dbReference type="RefSeq" id="WP_235661497.1">
    <property type="nucleotide sequence ID" value="NZ_AVEE02000111.1"/>
</dbReference>
<dbReference type="InterPro" id="IPR036237">
    <property type="entry name" value="Xyl_isomerase-like_sf"/>
</dbReference>
<dbReference type="Proteomes" id="UP001569512">
    <property type="component" value="Unassembled WGS sequence"/>
</dbReference>
<comment type="caution">
    <text evidence="1">The sequence shown here is derived from an EMBL/GenBank/DDBJ whole genome shotgun (WGS) entry which is preliminary data.</text>
</comment>
<organism evidence="1 2">
    <name type="scientific">Pseudomonas tremae</name>
    <dbReference type="NCBI Taxonomy" id="200454"/>
    <lineage>
        <taxon>Bacteria</taxon>
        <taxon>Pseudomonadati</taxon>
        <taxon>Pseudomonadota</taxon>
        <taxon>Gammaproteobacteria</taxon>
        <taxon>Pseudomonadales</taxon>
        <taxon>Pseudomonadaceae</taxon>
        <taxon>Pseudomonas</taxon>
    </lineage>
</organism>
<reference evidence="1 2" key="1">
    <citation type="submission" date="2024-06" db="EMBL/GenBank/DDBJ databases">
        <title>Genome sequences for Pseudomonas syringae strains with characterized LPS.</title>
        <authorList>
            <person name="Baltrus D.A."/>
            <person name="Krings L."/>
        </authorList>
    </citation>
    <scope>NUCLEOTIDE SEQUENCE [LARGE SCALE GENOMIC DNA]</scope>
    <source>
        <strain evidence="1 2">NCPPB2708</strain>
    </source>
</reference>
<gene>
    <name evidence="1" type="ORF">ACDH53_08110</name>
</gene>
<name>A0ABV4PBL9_9PSED</name>
<keyword evidence="2" id="KW-1185">Reference proteome</keyword>